<feature type="domain" description="Methyltransferase" evidence="1">
    <location>
        <begin position="80"/>
        <end position="179"/>
    </location>
</feature>
<protein>
    <submittedName>
        <fullName evidence="2">SAM-dependent methyltransferases</fullName>
    </submittedName>
</protein>
<proteinExistence type="predicted"/>
<name>E0XUJ3_9BACT</name>
<sequence length="295" mass="34631">MHYQWVQVWYPRRKERHCEGNPIHTSRSREELMARSQTSVQGWHGWDAYAPFYDWENRRTVGRRDVRFWTDLTRRVNGTVLELGCGTGRLSLPVTRVAKHFVGIDRSEPMLGRLRTRLRRARLISRTSIIRGDIRSLPFRKRWRCDLVMAPYGMLQSLLSDADFDAVIGSAARVLARGGILGIDLVPDLSRWQEYKRHKSLEGPFGQSRHVTLVESVRQDRRRRLTFFDQEFIEREGRKRKVHQCSITFRTLTVPEVTRRLERVGFRVDAVLGDYQGDDWSPDADVWVIIAKRGK</sequence>
<dbReference type="InterPro" id="IPR029063">
    <property type="entry name" value="SAM-dependent_MTases_sf"/>
</dbReference>
<dbReference type="GO" id="GO:0032259">
    <property type="term" value="P:methylation"/>
    <property type="evidence" value="ECO:0007669"/>
    <property type="project" value="UniProtKB-KW"/>
</dbReference>
<organism evidence="2">
    <name type="scientific">uncultured Acidobacteriales bacterium HF0200_23L05</name>
    <dbReference type="NCBI Taxonomy" id="710732"/>
    <lineage>
        <taxon>Bacteria</taxon>
        <taxon>Pseudomonadati</taxon>
        <taxon>Acidobacteriota</taxon>
        <taxon>Terriglobia</taxon>
        <taxon>Terriglobales</taxon>
        <taxon>environmental samples</taxon>
    </lineage>
</organism>
<dbReference type="AlphaFoldDB" id="E0XUJ3"/>
<keyword evidence="2" id="KW-0489">Methyltransferase</keyword>
<reference evidence="2" key="1">
    <citation type="journal article" date="2011" name="Environ. Microbiol.">
        <title>Time-series analyses of Monterey Bay coastal microbial picoplankton using a 'genome proxy' microarray.</title>
        <authorList>
            <person name="Rich V.I."/>
            <person name="Pham V.D."/>
            <person name="Eppley J."/>
            <person name="Shi Y."/>
            <person name="DeLong E.F."/>
        </authorList>
    </citation>
    <scope>NUCLEOTIDE SEQUENCE</scope>
</reference>
<evidence type="ECO:0000259" key="1">
    <source>
        <dbReference type="Pfam" id="PF13649"/>
    </source>
</evidence>
<dbReference type="Gene3D" id="3.40.50.150">
    <property type="entry name" value="Vaccinia Virus protein VP39"/>
    <property type="match status" value="1"/>
</dbReference>
<dbReference type="Pfam" id="PF13649">
    <property type="entry name" value="Methyltransf_25"/>
    <property type="match status" value="1"/>
</dbReference>
<dbReference type="GO" id="GO:0008168">
    <property type="term" value="F:methyltransferase activity"/>
    <property type="evidence" value="ECO:0007669"/>
    <property type="project" value="UniProtKB-KW"/>
</dbReference>
<dbReference type="CDD" id="cd02440">
    <property type="entry name" value="AdoMet_MTases"/>
    <property type="match status" value="1"/>
</dbReference>
<accession>E0XUJ3</accession>
<dbReference type="SUPFAM" id="SSF53335">
    <property type="entry name" value="S-adenosyl-L-methionine-dependent methyltransferases"/>
    <property type="match status" value="1"/>
</dbReference>
<dbReference type="InterPro" id="IPR041698">
    <property type="entry name" value="Methyltransf_25"/>
</dbReference>
<dbReference type="EMBL" id="GU474881">
    <property type="protein sequence ID" value="ADI18084.1"/>
    <property type="molecule type" value="Genomic_DNA"/>
</dbReference>
<evidence type="ECO:0000313" key="2">
    <source>
        <dbReference type="EMBL" id="ADI18084.1"/>
    </source>
</evidence>
<keyword evidence="2" id="KW-0808">Transferase</keyword>